<dbReference type="EMBL" id="NRSD01000018">
    <property type="protein sequence ID" value="MBK1646005.1"/>
    <property type="molecule type" value="Genomic_DNA"/>
</dbReference>
<organism evidence="2 3">
    <name type="scientific">Thiocapsa imhoffii</name>
    <dbReference type="NCBI Taxonomy" id="382777"/>
    <lineage>
        <taxon>Bacteria</taxon>
        <taxon>Pseudomonadati</taxon>
        <taxon>Pseudomonadota</taxon>
        <taxon>Gammaproteobacteria</taxon>
        <taxon>Chromatiales</taxon>
        <taxon>Chromatiaceae</taxon>
        <taxon>Thiocapsa</taxon>
    </lineage>
</organism>
<reference evidence="2 3" key="1">
    <citation type="journal article" date="2020" name="Microorganisms">
        <title>Osmotic Adaptation and Compatible Solute Biosynthesis of Phototrophic Bacteria as Revealed from Genome Analyses.</title>
        <authorList>
            <person name="Imhoff J.F."/>
            <person name="Rahn T."/>
            <person name="Kunzel S."/>
            <person name="Keller A."/>
            <person name="Neulinger S.C."/>
        </authorList>
    </citation>
    <scope>NUCLEOTIDE SEQUENCE [LARGE SCALE GENOMIC DNA]</scope>
    <source>
        <strain evidence="2 3">DSM 21303</strain>
    </source>
</reference>
<accession>A0A9X0WK89</accession>
<feature type="compositionally biased region" description="Basic and acidic residues" evidence="1">
    <location>
        <begin position="66"/>
        <end position="89"/>
    </location>
</feature>
<dbReference type="AlphaFoldDB" id="A0A9X0WK89"/>
<sequence length="89" mass="9480">MAALIEDIANGGNGLSSLSKMLNFEDSEFWKGALLGAAAVFVLTNESVQSALFKTGAKTKAAVKTGVERVRDRPRPASEHVEQASSDER</sequence>
<evidence type="ECO:0008006" key="4">
    <source>
        <dbReference type="Google" id="ProtNLM"/>
    </source>
</evidence>
<comment type="caution">
    <text evidence="2">The sequence shown here is derived from an EMBL/GenBank/DDBJ whole genome shotgun (WGS) entry which is preliminary data.</text>
</comment>
<evidence type="ECO:0000313" key="3">
    <source>
        <dbReference type="Proteomes" id="UP001138802"/>
    </source>
</evidence>
<dbReference type="Proteomes" id="UP001138802">
    <property type="component" value="Unassembled WGS sequence"/>
</dbReference>
<keyword evidence="3" id="KW-1185">Reference proteome</keyword>
<evidence type="ECO:0000256" key="1">
    <source>
        <dbReference type="SAM" id="MobiDB-lite"/>
    </source>
</evidence>
<feature type="region of interest" description="Disordered" evidence="1">
    <location>
        <begin position="64"/>
        <end position="89"/>
    </location>
</feature>
<gene>
    <name evidence="2" type="ORF">CKO25_15380</name>
</gene>
<name>A0A9X0WK89_9GAMM</name>
<evidence type="ECO:0000313" key="2">
    <source>
        <dbReference type="EMBL" id="MBK1646005.1"/>
    </source>
</evidence>
<proteinExistence type="predicted"/>
<protein>
    <recommendedName>
        <fullName evidence="4">YtxH domain-containing protein</fullName>
    </recommendedName>
</protein>